<evidence type="ECO:0000313" key="9">
    <source>
        <dbReference type="EMBL" id="QDV07395.1"/>
    </source>
</evidence>
<keyword evidence="3 7" id="KW-0028">Amino-acid biosynthesis</keyword>
<feature type="binding site" evidence="7">
    <location>
        <position position="230"/>
    </location>
    <ligand>
        <name>3-phosphoshikimate</name>
        <dbReference type="ChEBI" id="CHEBI:145989"/>
    </ligand>
</feature>
<evidence type="ECO:0000313" key="10">
    <source>
        <dbReference type="Proteomes" id="UP000320390"/>
    </source>
</evidence>
<comment type="pathway">
    <text evidence="1 7">Metabolic intermediate biosynthesis; chorismate biosynthesis; chorismate from D-erythrose 4-phosphate and phosphoenolpyruvate: step 6/7.</text>
</comment>
<feature type="binding site" evidence="7">
    <location>
        <position position="124"/>
    </location>
    <ligand>
        <name>phosphoenolpyruvate</name>
        <dbReference type="ChEBI" id="CHEBI:58702"/>
    </ligand>
</feature>
<dbReference type="PANTHER" id="PTHR21090">
    <property type="entry name" value="AROM/DEHYDROQUINATE SYNTHASE"/>
    <property type="match status" value="1"/>
</dbReference>
<evidence type="ECO:0000256" key="4">
    <source>
        <dbReference type="ARBA" id="ARBA00022679"/>
    </source>
</evidence>
<dbReference type="InterPro" id="IPR001986">
    <property type="entry name" value="Enolpyruvate_Tfrase_dom"/>
</dbReference>
<keyword evidence="4 7" id="KW-0808">Transferase</keyword>
<evidence type="ECO:0000256" key="5">
    <source>
        <dbReference type="ARBA" id="ARBA00023141"/>
    </source>
</evidence>
<dbReference type="PIRSF" id="PIRSF000505">
    <property type="entry name" value="EPSPS"/>
    <property type="match status" value="1"/>
</dbReference>
<feature type="binding site" evidence="7">
    <location>
        <position position="31"/>
    </location>
    <ligand>
        <name>phosphoenolpyruvate</name>
        <dbReference type="ChEBI" id="CHEBI:58702"/>
    </ligand>
</feature>
<comment type="catalytic activity">
    <reaction evidence="6">
        <text>3-phosphoshikimate + phosphoenolpyruvate = 5-O-(1-carboxyvinyl)-3-phosphoshikimate + phosphate</text>
        <dbReference type="Rhea" id="RHEA:21256"/>
        <dbReference type="ChEBI" id="CHEBI:43474"/>
        <dbReference type="ChEBI" id="CHEBI:57701"/>
        <dbReference type="ChEBI" id="CHEBI:58702"/>
        <dbReference type="ChEBI" id="CHEBI:145989"/>
        <dbReference type="EC" id="2.5.1.19"/>
    </reaction>
    <physiologicalReaction direction="left-to-right" evidence="6">
        <dbReference type="Rhea" id="RHEA:21257"/>
    </physiologicalReaction>
</comment>
<evidence type="ECO:0000256" key="6">
    <source>
        <dbReference type="ARBA" id="ARBA00044633"/>
    </source>
</evidence>
<dbReference type="HAMAP" id="MF_00210">
    <property type="entry name" value="EPSP_synth"/>
    <property type="match status" value="1"/>
</dbReference>
<reference evidence="9 10" key="1">
    <citation type="submission" date="2019-02" db="EMBL/GenBank/DDBJ databases">
        <title>Deep-cultivation of Planctomycetes and their phenomic and genomic characterization uncovers novel biology.</title>
        <authorList>
            <person name="Wiegand S."/>
            <person name="Jogler M."/>
            <person name="Boedeker C."/>
            <person name="Pinto D."/>
            <person name="Vollmers J."/>
            <person name="Rivas-Marin E."/>
            <person name="Kohn T."/>
            <person name="Peeters S.H."/>
            <person name="Heuer A."/>
            <person name="Rast P."/>
            <person name="Oberbeckmann S."/>
            <person name="Bunk B."/>
            <person name="Jeske O."/>
            <person name="Meyerdierks A."/>
            <person name="Storesund J.E."/>
            <person name="Kallscheuer N."/>
            <person name="Luecker S."/>
            <person name="Lage O.M."/>
            <person name="Pohl T."/>
            <person name="Merkel B.J."/>
            <person name="Hornburger P."/>
            <person name="Mueller R.-W."/>
            <person name="Bruemmer F."/>
            <person name="Labrenz M."/>
            <person name="Spormann A.M."/>
            <person name="Op den Camp H."/>
            <person name="Overmann J."/>
            <person name="Amann R."/>
            <person name="Jetten M.S.M."/>
            <person name="Mascher T."/>
            <person name="Medema M.H."/>
            <person name="Devos D.P."/>
            <person name="Kaster A.-K."/>
            <person name="Ovreas L."/>
            <person name="Rohde M."/>
            <person name="Galperin M.Y."/>
            <person name="Jogler C."/>
        </authorList>
    </citation>
    <scope>NUCLEOTIDE SEQUENCE [LARGE SCALE GENOMIC DNA]</scope>
    <source>
        <strain evidence="9 10">Poly30</strain>
    </source>
</reference>
<dbReference type="UniPathway" id="UPA00053">
    <property type="reaction ID" value="UER00089"/>
</dbReference>
<dbReference type="InterPro" id="IPR036968">
    <property type="entry name" value="Enolpyruvate_Tfrase_sf"/>
</dbReference>
<keyword evidence="5 7" id="KW-0057">Aromatic amino acid biosynthesis</keyword>
<dbReference type="GO" id="GO:0009073">
    <property type="term" value="P:aromatic amino acid family biosynthetic process"/>
    <property type="evidence" value="ECO:0007669"/>
    <property type="project" value="UniProtKB-KW"/>
</dbReference>
<dbReference type="AlphaFoldDB" id="A0A518ETJ0"/>
<comment type="subunit">
    <text evidence="7">Monomer.</text>
</comment>
<accession>A0A518ETJ0</accession>
<feature type="binding site" evidence="7">
    <location>
        <position position="36"/>
    </location>
    <ligand>
        <name>3-phosphoshikimate</name>
        <dbReference type="ChEBI" id="CHEBI:145989"/>
    </ligand>
</feature>
<proteinExistence type="inferred from homology"/>
<dbReference type="Pfam" id="PF00275">
    <property type="entry name" value="EPSP_synthase"/>
    <property type="match status" value="2"/>
</dbReference>
<keyword evidence="7" id="KW-0963">Cytoplasm</keyword>
<evidence type="ECO:0000256" key="7">
    <source>
        <dbReference type="HAMAP-Rule" id="MF_00210"/>
    </source>
</evidence>
<dbReference type="Gene3D" id="3.65.10.10">
    <property type="entry name" value="Enolpyruvate transferase domain"/>
    <property type="match status" value="2"/>
</dbReference>
<dbReference type="Proteomes" id="UP000320390">
    <property type="component" value="Chromosome"/>
</dbReference>
<comment type="caution">
    <text evidence="7">Lacks conserved residue(s) required for the propagation of feature annotation.</text>
</comment>
<feature type="binding site" evidence="7">
    <location>
        <position position="204"/>
    </location>
    <ligand>
        <name>phosphoenolpyruvate</name>
        <dbReference type="ChEBI" id="CHEBI:58702"/>
    </ligand>
</feature>
<dbReference type="EC" id="2.5.1.19" evidence="7"/>
<dbReference type="InterPro" id="IPR006264">
    <property type="entry name" value="EPSP_synthase"/>
</dbReference>
<sequence>MSDSSGSPRGTLASFSCESRVAGVIAIPTSKSIAQRAVVAALLARGTTRIEGLPPSDDVLHAIRSARAAGAAFPSASRPDDLLETALVGRRGFGQLTGAPLMRSRDGVTEGARPWCTLPVGESGTAARLFTAAVALARPAGSGAEVVPSGSLVRRTSPALFEALRRAGVGVERSHQDQTGSWPVLLTAAAPPDIIDLAGPGSSQEVSALLMALAAHSEQHQLRVIGPIPSRGYVDITIDVLTRFGAFVRSSPLGSDDASNAGETFIVQGPLVAPEAGFVVEPDASSAAVALAASALSGGGEVRVEGLGLHSRQPDVAIVRALAEFGCDTTASGQESLVCSGEPTRGASIDCSLIPDAAPVLAAVGAFVALRGFGRTKLTGLETLPGKESSRIEVLAAGLRAVGLSVDHDDRSLTIHQSTTEPAPRRQPIVLDACGDHRMAFAFALLSLCIDEVWVSGARSVAKSWPDFWSSLTRSGAILRPDSKAPHHP</sequence>
<dbReference type="PANTHER" id="PTHR21090:SF5">
    <property type="entry name" value="PENTAFUNCTIONAL AROM POLYPEPTIDE"/>
    <property type="match status" value="1"/>
</dbReference>
<dbReference type="SUPFAM" id="SSF55205">
    <property type="entry name" value="EPT/RTPC-like"/>
    <property type="match status" value="1"/>
</dbReference>
<keyword evidence="10" id="KW-1185">Reference proteome</keyword>
<dbReference type="GO" id="GO:0008652">
    <property type="term" value="P:amino acid biosynthetic process"/>
    <property type="evidence" value="ECO:0007669"/>
    <property type="project" value="UniProtKB-KW"/>
</dbReference>
<feature type="domain" description="Enolpyruvate transferase" evidence="8">
    <location>
        <begin position="116"/>
        <end position="472"/>
    </location>
</feature>
<comment type="subcellular location">
    <subcellularLocation>
        <location evidence="7">Cytoplasm</location>
    </subcellularLocation>
</comment>
<dbReference type="RefSeq" id="WP_145198388.1">
    <property type="nucleotide sequence ID" value="NZ_CP036434.1"/>
</dbReference>
<evidence type="ECO:0000256" key="2">
    <source>
        <dbReference type="ARBA" id="ARBA00009948"/>
    </source>
</evidence>
<feature type="active site" description="Proton acceptor" evidence="7">
    <location>
        <position position="356"/>
    </location>
</feature>
<organism evidence="9 10">
    <name type="scientific">Saltatorellus ferox</name>
    <dbReference type="NCBI Taxonomy" id="2528018"/>
    <lineage>
        <taxon>Bacteria</taxon>
        <taxon>Pseudomonadati</taxon>
        <taxon>Planctomycetota</taxon>
        <taxon>Planctomycetia</taxon>
        <taxon>Planctomycetia incertae sedis</taxon>
        <taxon>Saltatorellus</taxon>
    </lineage>
</organism>
<feature type="binding site" evidence="7">
    <location>
        <position position="356"/>
    </location>
    <ligand>
        <name>3-phosphoshikimate</name>
        <dbReference type="ChEBI" id="CHEBI:145989"/>
    </ligand>
</feature>
<feature type="binding site" evidence="7">
    <location>
        <position position="463"/>
    </location>
    <ligand>
        <name>phosphoenolpyruvate</name>
        <dbReference type="ChEBI" id="CHEBI:58702"/>
    </ligand>
</feature>
<feature type="binding site" evidence="7">
    <location>
        <position position="202"/>
    </location>
    <ligand>
        <name>3-phosphoshikimate</name>
        <dbReference type="ChEBI" id="CHEBI:145989"/>
    </ligand>
</feature>
<feature type="binding site" evidence="7">
    <location>
        <position position="203"/>
    </location>
    <ligand>
        <name>3-phosphoshikimate</name>
        <dbReference type="ChEBI" id="CHEBI:145989"/>
    </ligand>
</feature>
<comment type="function">
    <text evidence="7">Catalyzes the transfer of the enolpyruvyl moiety of phosphoenolpyruvate (PEP) to the 5-hydroxyl of shikimate-3-phosphate (S3P) to produce enolpyruvyl shikimate-3-phosphate and inorganic phosphate.</text>
</comment>
<protein>
    <recommendedName>
        <fullName evidence="7">3-phosphoshikimate 1-carboxyvinyltransferase</fullName>
        <ecNumber evidence="7">2.5.1.19</ecNumber>
    </recommendedName>
    <alternativeName>
        <fullName evidence="7">5-enolpyruvylshikimate-3-phosphate synthase</fullName>
        <shortName evidence="7">EPSP synthase</shortName>
        <shortName evidence="7">EPSPS</shortName>
    </alternativeName>
</protein>
<evidence type="ECO:0000256" key="3">
    <source>
        <dbReference type="ARBA" id="ARBA00022605"/>
    </source>
</evidence>
<feature type="binding site" evidence="7">
    <location>
        <position position="155"/>
    </location>
    <ligand>
        <name>phosphoenolpyruvate</name>
        <dbReference type="ChEBI" id="CHEBI:58702"/>
    </ligand>
</feature>
<dbReference type="EMBL" id="CP036434">
    <property type="protein sequence ID" value="QDV07395.1"/>
    <property type="molecule type" value="Genomic_DNA"/>
</dbReference>
<dbReference type="GO" id="GO:0003866">
    <property type="term" value="F:3-phosphoshikimate 1-carboxyvinyltransferase activity"/>
    <property type="evidence" value="ECO:0007669"/>
    <property type="project" value="UniProtKB-UniRule"/>
</dbReference>
<feature type="binding site" evidence="7">
    <location>
        <position position="32"/>
    </location>
    <ligand>
        <name>3-phosphoshikimate</name>
        <dbReference type="ChEBI" id="CHEBI:145989"/>
    </ligand>
</feature>
<feature type="binding site" evidence="7">
    <location>
        <position position="387"/>
    </location>
    <ligand>
        <name>3-phosphoshikimate</name>
        <dbReference type="ChEBI" id="CHEBI:145989"/>
    </ligand>
</feature>
<evidence type="ECO:0000256" key="1">
    <source>
        <dbReference type="ARBA" id="ARBA00004811"/>
    </source>
</evidence>
<name>A0A518ETJ0_9BACT</name>
<gene>
    <name evidence="7 9" type="primary">aroA</name>
    <name evidence="9" type="ORF">Poly30_29190</name>
</gene>
<feature type="binding site" evidence="7">
    <location>
        <position position="204"/>
    </location>
    <ligand>
        <name>3-phosphoshikimate</name>
        <dbReference type="ChEBI" id="CHEBI:145989"/>
    </ligand>
</feature>
<feature type="binding site" evidence="7">
    <location>
        <position position="31"/>
    </location>
    <ligand>
        <name>3-phosphoshikimate</name>
        <dbReference type="ChEBI" id="CHEBI:145989"/>
    </ligand>
</feature>
<comment type="similarity">
    <text evidence="2 7">Belongs to the EPSP synthase family.</text>
</comment>
<dbReference type="OrthoDB" id="9809920at2"/>
<feature type="domain" description="Enolpyruvate transferase" evidence="8">
    <location>
        <begin position="19"/>
        <end position="72"/>
    </location>
</feature>
<evidence type="ECO:0000259" key="8">
    <source>
        <dbReference type="Pfam" id="PF00275"/>
    </source>
</evidence>
<feature type="binding site" evidence="7">
    <location>
        <position position="391"/>
    </location>
    <ligand>
        <name>phosphoenolpyruvate</name>
        <dbReference type="ChEBI" id="CHEBI:58702"/>
    </ligand>
</feature>
<dbReference type="InterPro" id="IPR013792">
    <property type="entry name" value="RNA3'P_cycl/enolpyr_Trfase_a/b"/>
</dbReference>
<feature type="binding site" evidence="7">
    <location>
        <position position="438"/>
    </location>
    <ligand>
        <name>phosphoenolpyruvate</name>
        <dbReference type="ChEBI" id="CHEBI:58702"/>
    </ligand>
</feature>
<dbReference type="GO" id="GO:0009423">
    <property type="term" value="P:chorismate biosynthetic process"/>
    <property type="evidence" value="ECO:0007669"/>
    <property type="project" value="UniProtKB-UniRule"/>
</dbReference>
<dbReference type="GO" id="GO:0005737">
    <property type="term" value="C:cytoplasm"/>
    <property type="evidence" value="ECO:0007669"/>
    <property type="project" value="UniProtKB-SubCell"/>
</dbReference>